<keyword evidence="2" id="KW-1185">Reference proteome</keyword>
<gene>
    <name evidence="1" type="ORF">SteCoe_4983</name>
</gene>
<evidence type="ECO:0000313" key="2">
    <source>
        <dbReference type="Proteomes" id="UP000187209"/>
    </source>
</evidence>
<proteinExistence type="predicted"/>
<sequence>MLAKFLSRFFGTPIPMKIPKKYIISRSLDVMTPQIPLNVNKYIVFKHYTGNEILYTLKDVDKLKPGEISSALLELGLRKGISETYDWMTHPCLNKTIEYIKSRSGQYTSRVLTSIAKALHRLRIKDQEVWDVLKKDILRTITSIEPIGLAYCFSSFVNKGYKIFYEELLLILPVHIFHMNPQDILNIMKGLEIEGIPADDIYKEHIYPTIKEKINDFNIAQLNILKADLEKRSDFPEEIKALIEKMVNRKINKRNVLTFGGGMKYSIKSKSLQSALDKNP</sequence>
<accession>A0A1R2CTN6</accession>
<dbReference type="EMBL" id="MPUH01000064">
    <property type="protein sequence ID" value="OMJ92320.1"/>
    <property type="molecule type" value="Genomic_DNA"/>
</dbReference>
<dbReference type="Proteomes" id="UP000187209">
    <property type="component" value="Unassembled WGS sequence"/>
</dbReference>
<name>A0A1R2CTN6_9CILI</name>
<dbReference type="OrthoDB" id="287297at2759"/>
<dbReference type="AlphaFoldDB" id="A0A1R2CTN6"/>
<comment type="caution">
    <text evidence="1">The sequence shown here is derived from an EMBL/GenBank/DDBJ whole genome shotgun (WGS) entry which is preliminary data.</text>
</comment>
<evidence type="ECO:0000313" key="1">
    <source>
        <dbReference type="EMBL" id="OMJ92320.1"/>
    </source>
</evidence>
<organism evidence="1 2">
    <name type="scientific">Stentor coeruleus</name>
    <dbReference type="NCBI Taxonomy" id="5963"/>
    <lineage>
        <taxon>Eukaryota</taxon>
        <taxon>Sar</taxon>
        <taxon>Alveolata</taxon>
        <taxon>Ciliophora</taxon>
        <taxon>Postciliodesmatophora</taxon>
        <taxon>Heterotrichea</taxon>
        <taxon>Heterotrichida</taxon>
        <taxon>Stentoridae</taxon>
        <taxon>Stentor</taxon>
    </lineage>
</organism>
<protein>
    <submittedName>
        <fullName evidence="1">Uncharacterized protein</fullName>
    </submittedName>
</protein>
<reference evidence="1 2" key="1">
    <citation type="submission" date="2016-11" db="EMBL/GenBank/DDBJ databases">
        <title>The macronuclear genome of Stentor coeruleus: a giant cell with tiny introns.</title>
        <authorList>
            <person name="Slabodnick M."/>
            <person name="Ruby J.G."/>
            <person name="Reiff S.B."/>
            <person name="Swart E.C."/>
            <person name="Gosai S."/>
            <person name="Prabakaran S."/>
            <person name="Witkowska E."/>
            <person name="Larue G.E."/>
            <person name="Fisher S."/>
            <person name="Freeman R.M."/>
            <person name="Gunawardena J."/>
            <person name="Chu W."/>
            <person name="Stover N.A."/>
            <person name="Gregory B.D."/>
            <person name="Nowacki M."/>
            <person name="Derisi J."/>
            <person name="Roy S.W."/>
            <person name="Marshall W.F."/>
            <person name="Sood P."/>
        </authorList>
    </citation>
    <scope>NUCLEOTIDE SEQUENCE [LARGE SCALE GENOMIC DNA]</scope>
    <source>
        <strain evidence="1">WM001</strain>
    </source>
</reference>